<sequence length="114" mass="12426">MAKGAATEDTLGGLHAQLARVFGLTLKKYEKAMELLDASPTDEIDEALIEQLVLIQEPNPAMLSAIAKFLKDNDIGMDSEEVEQLNATERRLQERRAARKAAGVNLSVVPHVGE</sequence>
<accession>A0AAF0FD76</accession>
<name>A0AAF0FD76_9CAUD</name>
<keyword evidence="2" id="KW-1185">Reference proteome</keyword>
<dbReference type="Pfam" id="PF11123">
    <property type="entry name" value="DNA_Packaging_2"/>
    <property type="match status" value="1"/>
</dbReference>
<dbReference type="EMBL" id="OQ376858">
    <property type="protein sequence ID" value="WFG40893.1"/>
    <property type="molecule type" value="Genomic_DNA"/>
</dbReference>
<gene>
    <name evidence="1" type="ORF">ParaMal1_00009</name>
</gene>
<organism evidence="1 2">
    <name type="scientific">Paracoccus phage ParMal1</name>
    <dbReference type="NCBI Taxonomy" id="3032416"/>
    <lineage>
        <taxon>Viruses</taxon>
        <taxon>Duplodnaviria</taxon>
        <taxon>Heunggongvirae</taxon>
        <taxon>Uroviricota</taxon>
        <taxon>Caudoviricetes</taxon>
        <taxon>Autographivirales</taxon>
        <taxon>Autographivirales incertae sedis</taxon>
        <taxon>Mallvirus</taxon>
        <taxon>Mallvirus ParMal1</taxon>
    </lineage>
</organism>
<proteinExistence type="predicted"/>
<protein>
    <submittedName>
        <fullName evidence="1">Terminase small subunit</fullName>
    </submittedName>
</protein>
<dbReference type="InterPro" id="IPR024345">
    <property type="entry name" value="DNA_matur_Phage_T7-like"/>
</dbReference>
<dbReference type="Proteomes" id="UP001216172">
    <property type="component" value="Segment"/>
</dbReference>
<reference evidence="1" key="1">
    <citation type="submission" date="2023-02" db="EMBL/GenBank/DDBJ databases">
        <authorList>
            <person name="Rihtman B."/>
        </authorList>
    </citation>
    <scope>NUCLEOTIDE SEQUENCE</scope>
</reference>
<evidence type="ECO:0000313" key="1">
    <source>
        <dbReference type="EMBL" id="WFG40893.1"/>
    </source>
</evidence>
<evidence type="ECO:0000313" key="2">
    <source>
        <dbReference type="Proteomes" id="UP001216172"/>
    </source>
</evidence>